<keyword evidence="3" id="KW-1185">Reference proteome</keyword>
<evidence type="ECO:0000313" key="2">
    <source>
        <dbReference type="EMBL" id="MCI43921.1"/>
    </source>
</evidence>
<feature type="compositionally biased region" description="Basic residues" evidence="1">
    <location>
        <begin position="25"/>
        <end position="46"/>
    </location>
</feature>
<feature type="compositionally biased region" description="Basic and acidic residues" evidence="1">
    <location>
        <begin position="47"/>
        <end position="67"/>
    </location>
</feature>
<feature type="compositionally biased region" description="Basic and acidic residues" evidence="1">
    <location>
        <begin position="1"/>
        <end position="17"/>
    </location>
</feature>
<feature type="region of interest" description="Disordered" evidence="1">
    <location>
        <begin position="1"/>
        <end position="86"/>
    </location>
</feature>
<reference evidence="2 3" key="1">
    <citation type="journal article" date="2018" name="Front. Plant Sci.">
        <title>Red Clover (Trifolium pratense) and Zigzag Clover (T. medium) - A Picture of Genomic Similarities and Differences.</title>
        <authorList>
            <person name="Dluhosova J."/>
            <person name="Istvanek J."/>
            <person name="Nedelnik J."/>
            <person name="Repkova J."/>
        </authorList>
    </citation>
    <scope>NUCLEOTIDE SEQUENCE [LARGE SCALE GENOMIC DNA]</scope>
    <source>
        <strain evidence="3">cv. 10/8</strain>
        <tissue evidence="2">Leaf</tissue>
    </source>
</reference>
<evidence type="ECO:0000256" key="1">
    <source>
        <dbReference type="SAM" id="MobiDB-lite"/>
    </source>
</evidence>
<dbReference type="Proteomes" id="UP000265520">
    <property type="component" value="Unassembled WGS sequence"/>
</dbReference>
<sequence length="86" mass="9447">TAPSEGGKKDTGKETVKAGDSSLHDKKKKKDRKERYRQKKEKKKKKEGNSKSRSKSGEEDSSTKDLPRQNTPPPVKTPQANPAAAA</sequence>
<protein>
    <submittedName>
        <fullName evidence="2">Uncharacterized protein</fullName>
    </submittedName>
</protein>
<accession>A0A392S4V1</accession>
<dbReference type="AlphaFoldDB" id="A0A392S4V1"/>
<evidence type="ECO:0000313" key="3">
    <source>
        <dbReference type="Proteomes" id="UP000265520"/>
    </source>
</evidence>
<name>A0A392S4V1_9FABA</name>
<feature type="non-terminal residue" evidence="2">
    <location>
        <position position="1"/>
    </location>
</feature>
<proteinExistence type="predicted"/>
<dbReference type="EMBL" id="LXQA010323688">
    <property type="protein sequence ID" value="MCI43921.1"/>
    <property type="molecule type" value="Genomic_DNA"/>
</dbReference>
<organism evidence="2 3">
    <name type="scientific">Trifolium medium</name>
    <dbReference type="NCBI Taxonomy" id="97028"/>
    <lineage>
        <taxon>Eukaryota</taxon>
        <taxon>Viridiplantae</taxon>
        <taxon>Streptophyta</taxon>
        <taxon>Embryophyta</taxon>
        <taxon>Tracheophyta</taxon>
        <taxon>Spermatophyta</taxon>
        <taxon>Magnoliopsida</taxon>
        <taxon>eudicotyledons</taxon>
        <taxon>Gunneridae</taxon>
        <taxon>Pentapetalae</taxon>
        <taxon>rosids</taxon>
        <taxon>fabids</taxon>
        <taxon>Fabales</taxon>
        <taxon>Fabaceae</taxon>
        <taxon>Papilionoideae</taxon>
        <taxon>50 kb inversion clade</taxon>
        <taxon>NPAAA clade</taxon>
        <taxon>Hologalegina</taxon>
        <taxon>IRL clade</taxon>
        <taxon>Trifolieae</taxon>
        <taxon>Trifolium</taxon>
    </lineage>
</organism>
<comment type="caution">
    <text evidence="2">The sequence shown here is derived from an EMBL/GenBank/DDBJ whole genome shotgun (WGS) entry which is preliminary data.</text>
</comment>